<sequence length="289" mass="29847">MVLALIALPCHRRSVGARDVTRTDSRLAARCAAVASFGAAVIHFAVTPMHWRDWLPSGVFFAALATFQLVWAFFAWSRPGALVLSAGIVANVGTAGLWVMACVSGPPFGPAAGEPEAVGAAGICVLLLQCYVVMGSAWAWSRKYQADEVSGLGRSVVLMGASTIMAGAVTVGLAASLQGHGHHHHGAAVEAQGGHHATPEANMEGHQHPLEAQVPDADGVRTPPLPLQQDGQGLPVTDMSLDMDADQGHSAPADSPVVAPGAKTAPPESESPESDSGGETDGHQHHHDD</sequence>
<evidence type="ECO:0000313" key="3">
    <source>
        <dbReference type="EMBL" id="ORA72154.1"/>
    </source>
</evidence>
<protein>
    <submittedName>
        <fullName evidence="3">Uncharacterized protein</fullName>
    </submittedName>
</protein>
<feature type="region of interest" description="Disordered" evidence="1">
    <location>
        <begin position="214"/>
        <end position="289"/>
    </location>
</feature>
<name>A0A1X0DID5_9MYCO</name>
<accession>A0A1X0DID5</accession>
<keyword evidence="2" id="KW-1133">Transmembrane helix</keyword>
<gene>
    <name evidence="3" type="ORF">BST26_05845</name>
</gene>
<feature type="transmembrane region" description="Helical" evidence="2">
    <location>
        <begin position="152"/>
        <end position="175"/>
    </location>
</feature>
<feature type="transmembrane region" description="Helical" evidence="2">
    <location>
        <begin position="58"/>
        <end position="76"/>
    </location>
</feature>
<dbReference type="AlphaFoldDB" id="A0A1X0DID5"/>
<keyword evidence="4" id="KW-1185">Reference proteome</keyword>
<organism evidence="3 4">
    <name type="scientific">Mycolicibacterium insubricum</name>
    <dbReference type="NCBI Taxonomy" id="444597"/>
    <lineage>
        <taxon>Bacteria</taxon>
        <taxon>Bacillati</taxon>
        <taxon>Actinomycetota</taxon>
        <taxon>Actinomycetes</taxon>
        <taxon>Mycobacteriales</taxon>
        <taxon>Mycobacteriaceae</taxon>
        <taxon>Mycolicibacterium</taxon>
    </lineage>
</organism>
<comment type="caution">
    <text evidence="3">The sequence shown here is derived from an EMBL/GenBank/DDBJ whole genome shotgun (WGS) entry which is preliminary data.</text>
</comment>
<dbReference type="Proteomes" id="UP000192801">
    <property type="component" value="Unassembled WGS sequence"/>
</dbReference>
<evidence type="ECO:0000313" key="4">
    <source>
        <dbReference type="Proteomes" id="UP000192801"/>
    </source>
</evidence>
<reference evidence="3 4" key="1">
    <citation type="submission" date="2016-12" db="EMBL/GenBank/DDBJ databases">
        <title>The new phylogeny of genus Mycobacterium.</title>
        <authorList>
            <person name="Tortoli E."/>
            <person name="Trovato A."/>
            <person name="Cirillo D.M."/>
        </authorList>
    </citation>
    <scope>NUCLEOTIDE SEQUENCE [LARGE SCALE GENOMIC DNA]</scope>
    <source>
        <strain evidence="3 4">DSM 45130</strain>
    </source>
</reference>
<keyword evidence="2" id="KW-0472">Membrane</keyword>
<keyword evidence="2" id="KW-0812">Transmembrane</keyword>
<proteinExistence type="predicted"/>
<feature type="compositionally biased region" description="Basic and acidic residues" evidence="1">
    <location>
        <begin position="280"/>
        <end position="289"/>
    </location>
</feature>
<feature type="region of interest" description="Disordered" evidence="1">
    <location>
        <begin position="181"/>
        <end position="202"/>
    </location>
</feature>
<evidence type="ECO:0000256" key="1">
    <source>
        <dbReference type="SAM" id="MobiDB-lite"/>
    </source>
</evidence>
<dbReference type="EMBL" id="MVHS01000009">
    <property type="protein sequence ID" value="ORA72154.1"/>
    <property type="molecule type" value="Genomic_DNA"/>
</dbReference>
<evidence type="ECO:0000256" key="2">
    <source>
        <dbReference type="SAM" id="Phobius"/>
    </source>
</evidence>
<feature type="transmembrane region" description="Helical" evidence="2">
    <location>
        <begin position="117"/>
        <end position="140"/>
    </location>
</feature>
<feature type="transmembrane region" description="Helical" evidence="2">
    <location>
        <begin position="27"/>
        <end position="46"/>
    </location>
</feature>
<feature type="transmembrane region" description="Helical" evidence="2">
    <location>
        <begin position="82"/>
        <end position="105"/>
    </location>
</feature>